<dbReference type="InterPro" id="IPR029151">
    <property type="entry name" value="Sensor-like_sf"/>
</dbReference>
<dbReference type="Proteomes" id="UP000004291">
    <property type="component" value="Chromosome"/>
</dbReference>
<dbReference type="SUPFAM" id="SSF58104">
    <property type="entry name" value="Methyl-accepting chemotaxis protein (MCP) signaling domain"/>
    <property type="match status" value="1"/>
</dbReference>
<dbReference type="PANTHER" id="PTHR43531">
    <property type="entry name" value="PROTEIN ICFG"/>
    <property type="match status" value="1"/>
</dbReference>
<keyword evidence="2" id="KW-1003">Cell membrane</keyword>
<dbReference type="InterPro" id="IPR051310">
    <property type="entry name" value="MCP_chemotaxis"/>
</dbReference>
<evidence type="ECO:0000256" key="3">
    <source>
        <dbReference type="ARBA" id="ARBA00022500"/>
    </source>
</evidence>
<dbReference type="GO" id="GO:0005886">
    <property type="term" value="C:plasma membrane"/>
    <property type="evidence" value="ECO:0007669"/>
    <property type="project" value="UniProtKB-SubCell"/>
</dbReference>
<evidence type="ECO:0000313" key="15">
    <source>
        <dbReference type="Proteomes" id="UP000004291"/>
    </source>
</evidence>
<dbReference type="PROSITE" id="PS50111">
    <property type="entry name" value="CHEMOTAXIS_TRANSDUC_2"/>
    <property type="match status" value="1"/>
</dbReference>
<evidence type="ECO:0000256" key="6">
    <source>
        <dbReference type="ARBA" id="ARBA00023136"/>
    </source>
</evidence>
<dbReference type="eggNOG" id="COG0840">
    <property type="taxonomic scope" value="Bacteria"/>
</dbReference>
<evidence type="ECO:0000256" key="10">
    <source>
        <dbReference type="SAM" id="MobiDB-lite"/>
    </source>
</evidence>
<dbReference type="HOGENOM" id="CLU_000445_107_20_5"/>
<feature type="region of interest" description="Disordered" evidence="10">
    <location>
        <begin position="277"/>
        <end position="305"/>
    </location>
</feature>
<feature type="coiled-coil region" evidence="9">
    <location>
        <begin position="340"/>
        <end position="392"/>
    </location>
</feature>
<feature type="domain" description="HAMP" evidence="13">
    <location>
        <begin position="303"/>
        <end position="355"/>
    </location>
</feature>
<evidence type="ECO:0000256" key="2">
    <source>
        <dbReference type="ARBA" id="ARBA00022475"/>
    </source>
</evidence>
<dbReference type="InterPro" id="IPR033463">
    <property type="entry name" value="sCache_3"/>
</dbReference>
<keyword evidence="6 11" id="KW-0472">Membrane</keyword>
<evidence type="ECO:0000256" key="1">
    <source>
        <dbReference type="ARBA" id="ARBA00004651"/>
    </source>
</evidence>
<gene>
    <name evidence="14" type="ORF">HPDFL43_13757</name>
</gene>
<dbReference type="SMART" id="SM00283">
    <property type="entry name" value="MA"/>
    <property type="match status" value="1"/>
</dbReference>
<sequence length="618" mass="65585">MTLFSRFGLVKTVTVMAVSILLIALAAVTLAVSSNISGQIQHQAITSQNTSLRTAATIVERDVPGTTVTWAKDGNVDRIVMDTIPGDYESHEMIDTVGRMTGQTATIFAWDPESKDFWRKTTNIIKPDGNRAVGTPLGQKGAVYPVLTKGETFRGEAVILGTPYYTIYEPIFSPAGDTIGILYAGVRSADIDAISGEITTTIGIVSALVLAIATAIIVFVNKSILGPIPKLTSVAANLAEGNLDIEVPGRESRNEIGALARALEVLREGAVEKLELEQQSAQSGQQVEAERQRREAEKAAQSHEVQAAVTQLGTALSAMRNGDLTVHLDTPFSGELETLRTDFNQTVERLSQTMAELRSETSEIDAGAAEMLDASNDLSRRTEQQAASLEETSAALDEITATVRSAATRAEEARGMAENAQASTVNSRKVVSNAVDAMARIETASGEISNIINVIDEIAFQTNLLALNAGVEAARAGEAGKGFAVVAQEVRELAQRSASAAKDIKELITKSGEAVSGGVELVNNTGEALGEISEQVNAINDHIASIATATREQTTGLSEINGAVNQMDQVTQQNAAMVEESTAVMHRLAESAQSLTRMIGRFEVSSSLTQVSQTKRAA</sequence>
<keyword evidence="5 11" id="KW-1133">Transmembrane helix</keyword>
<comment type="subcellular location">
    <subcellularLocation>
        <location evidence="1">Cell membrane</location>
        <topology evidence="1">Multi-pass membrane protein</topology>
    </subcellularLocation>
</comment>
<protein>
    <submittedName>
        <fullName evidence="14">Methyl-accepting chemotaxis protein</fullName>
    </submittedName>
</protein>
<keyword evidence="15" id="KW-1185">Reference proteome</keyword>
<dbReference type="InterPro" id="IPR004089">
    <property type="entry name" value="MCPsignal_dom"/>
</dbReference>
<feature type="compositionally biased region" description="Basic and acidic residues" evidence="10">
    <location>
        <begin position="288"/>
        <end position="301"/>
    </location>
</feature>
<keyword evidence="4 11" id="KW-0812">Transmembrane</keyword>
<dbReference type="OrthoDB" id="3289104at2"/>
<dbReference type="SUPFAM" id="SSF103190">
    <property type="entry name" value="Sensory domain-like"/>
    <property type="match status" value="1"/>
</dbReference>
<dbReference type="Pfam" id="PF17202">
    <property type="entry name" value="sCache_3_3"/>
    <property type="match status" value="1"/>
</dbReference>
<dbReference type="STRING" id="411684.HPDFL43_13757"/>
<dbReference type="GO" id="GO:0007165">
    <property type="term" value="P:signal transduction"/>
    <property type="evidence" value="ECO:0007669"/>
    <property type="project" value="UniProtKB-KW"/>
</dbReference>
<evidence type="ECO:0000256" key="8">
    <source>
        <dbReference type="PROSITE-ProRule" id="PRU00284"/>
    </source>
</evidence>
<evidence type="ECO:0000256" key="5">
    <source>
        <dbReference type="ARBA" id="ARBA00022989"/>
    </source>
</evidence>
<dbReference type="RefSeq" id="WP_007198513.1">
    <property type="nucleotide sequence ID" value="NZ_CM002917.1"/>
</dbReference>
<keyword evidence="3" id="KW-0145">Chemotaxis</keyword>
<evidence type="ECO:0000256" key="7">
    <source>
        <dbReference type="ARBA" id="ARBA00029447"/>
    </source>
</evidence>
<dbReference type="SUPFAM" id="SSF158472">
    <property type="entry name" value="HAMP domain-like"/>
    <property type="match status" value="1"/>
</dbReference>
<accession>A9DH49</accession>
<feature type="transmembrane region" description="Helical" evidence="11">
    <location>
        <begin position="198"/>
        <end position="220"/>
    </location>
</feature>
<feature type="domain" description="Methyl-accepting transducer" evidence="12">
    <location>
        <begin position="360"/>
        <end position="589"/>
    </location>
</feature>
<evidence type="ECO:0000313" key="14">
    <source>
        <dbReference type="EMBL" id="EDQ31479.1"/>
    </source>
</evidence>
<dbReference type="Gene3D" id="6.10.340.10">
    <property type="match status" value="1"/>
</dbReference>
<evidence type="ECO:0000259" key="12">
    <source>
        <dbReference type="PROSITE" id="PS50111"/>
    </source>
</evidence>
<reference evidence="14 15" key="1">
    <citation type="submission" date="2007-10" db="EMBL/GenBank/DDBJ databases">
        <authorList>
            <person name="Wagner-Dobler I."/>
            <person name="Ferriera S."/>
            <person name="Johnson J."/>
            <person name="Kravitz S."/>
            <person name="Beeson K."/>
            <person name="Sutton G."/>
            <person name="Rogers Y.-H."/>
            <person name="Friedman R."/>
            <person name="Frazier M."/>
            <person name="Venter J.C."/>
        </authorList>
    </citation>
    <scope>NUCLEOTIDE SEQUENCE [LARGE SCALE GENOMIC DNA]</scope>
    <source>
        <strain evidence="14 15">DFL-43</strain>
    </source>
</reference>
<dbReference type="Gene3D" id="1.10.287.950">
    <property type="entry name" value="Methyl-accepting chemotaxis protein"/>
    <property type="match status" value="1"/>
</dbReference>
<name>A9DH49_HOEPD</name>
<dbReference type="Pfam" id="PF00015">
    <property type="entry name" value="MCPsignal"/>
    <property type="match status" value="1"/>
</dbReference>
<evidence type="ECO:0000259" key="13">
    <source>
        <dbReference type="PROSITE" id="PS50885"/>
    </source>
</evidence>
<evidence type="ECO:0000256" key="9">
    <source>
        <dbReference type="SAM" id="Coils"/>
    </source>
</evidence>
<dbReference type="CDD" id="cd11386">
    <property type="entry name" value="MCP_signal"/>
    <property type="match status" value="1"/>
</dbReference>
<dbReference type="CDD" id="cd06225">
    <property type="entry name" value="HAMP"/>
    <property type="match status" value="1"/>
</dbReference>
<evidence type="ECO:0000256" key="11">
    <source>
        <dbReference type="SAM" id="Phobius"/>
    </source>
</evidence>
<dbReference type="SMART" id="SM00304">
    <property type="entry name" value="HAMP"/>
    <property type="match status" value="2"/>
</dbReference>
<reference evidence="14 15" key="2">
    <citation type="submission" date="2012-06" db="EMBL/GenBank/DDBJ databases">
        <authorList>
            <person name="Fiebig A."/>
        </authorList>
    </citation>
    <scope>NUCLEOTIDE SEQUENCE [LARGE SCALE GENOMIC DNA]</scope>
    <source>
        <strain evidence="14 15">DFL-43</strain>
    </source>
</reference>
<organism evidence="14 15">
    <name type="scientific">Hoeflea phototrophica (strain DSM 17068 / NCIMB 14078 / DFL-43)</name>
    <dbReference type="NCBI Taxonomy" id="411684"/>
    <lineage>
        <taxon>Bacteria</taxon>
        <taxon>Pseudomonadati</taxon>
        <taxon>Pseudomonadota</taxon>
        <taxon>Alphaproteobacteria</taxon>
        <taxon>Hyphomicrobiales</taxon>
        <taxon>Rhizobiaceae</taxon>
        <taxon>Hoeflea</taxon>
    </lineage>
</organism>
<evidence type="ECO:0000256" key="4">
    <source>
        <dbReference type="ARBA" id="ARBA00022692"/>
    </source>
</evidence>
<proteinExistence type="inferred from homology"/>
<comment type="caution">
    <text evidence="14">The sequence shown here is derived from an EMBL/GenBank/DDBJ whole genome shotgun (WGS) entry which is preliminary data.</text>
</comment>
<feature type="domain" description="HAMP" evidence="13">
    <location>
        <begin position="222"/>
        <end position="275"/>
    </location>
</feature>
<dbReference type="GO" id="GO:0006935">
    <property type="term" value="P:chemotaxis"/>
    <property type="evidence" value="ECO:0007669"/>
    <property type="project" value="UniProtKB-KW"/>
</dbReference>
<comment type="similarity">
    <text evidence="7">Belongs to the methyl-accepting chemotaxis (MCP) protein family.</text>
</comment>
<dbReference type="Pfam" id="PF00672">
    <property type="entry name" value="HAMP"/>
    <property type="match status" value="2"/>
</dbReference>
<dbReference type="PANTHER" id="PTHR43531:SF11">
    <property type="entry name" value="METHYL-ACCEPTING CHEMOTAXIS PROTEIN 3"/>
    <property type="match status" value="1"/>
</dbReference>
<dbReference type="PROSITE" id="PS50885">
    <property type="entry name" value="HAMP"/>
    <property type="match status" value="2"/>
</dbReference>
<dbReference type="EMBL" id="ABIA03000004">
    <property type="protein sequence ID" value="EDQ31479.1"/>
    <property type="molecule type" value="Genomic_DNA"/>
</dbReference>
<keyword evidence="8" id="KW-0807">Transducer</keyword>
<keyword evidence="9" id="KW-0175">Coiled coil</keyword>
<dbReference type="InterPro" id="IPR003660">
    <property type="entry name" value="HAMP_dom"/>
</dbReference>
<dbReference type="FunFam" id="1.10.287.950:FF:000001">
    <property type="entry name" value="Methyl-accepting chemotaxis sensory transducer"/>
    <property type="match status" value="1"/>
</dbReference>
<dbReference type="AlphaFoldDB" id="A9DH49"/>